<dbReference type="AlphaFoldDB" id="A0A543JRI9"/>
<evidence type="ECO:0000313" key="1">
    <source>
        <dbReference type="EMBL" id="TQM85463.1"/>
    </source>
</evidence>
<dbReference type="Proteomes" id="UP000316628">
    <property type="component" value="Unassembled WGS sequence"/>
</dbReference>
<proteinExistence type="predicted"/>
<dbReference type="EMBL" id="VFPP01000001">
    <property type="protein sequence ID" value="TQM85463.1"/>
    <property type="molecule type" value="Genomic_DNA"/>
</dbReference>
<protein>
    <submittedName>
        <fullName evidence="1">Uncharacterized protein</fullName>
    </submittedName>
</protein>
<gene>
    <name evidence="1" type="ORF">FHX81_7946</name>
</gene>
<organism evidence="1 2">
    <name type="scientific">Saccharothrix saharensis</name>
    <dbReference type="NCBI Taxonomy" id="571190"/>
    <lineage>
        <taxon>Bacteria</taxon>
        <taxon>Bacillati</taxon>
        <taxon>Actinomycetota</taxon>
        <taxon>Actinomycetes</taxon>
        <taxon>Pseudonocardiales</taxon>
        <taxon>Pseudonocardiaceae</taxon>
        <taxon>Saccharothrix</taxon>
    </lineage>
</organism>
<name>A0A543JRI9_9PSEU</name>
<sequence length="105" mass="11968">MDTKASVYDAPHLYGLDCSVWTVKRSVRWSLPNDIPQGVLVRIVFQNTDDTRVKGSYPVGDQYVDSLPRFSAISQPGNNWKAWFIDGNNVRLSRTDAVFGYREKN</sequence>
<accession>A0A543JRI9</accession>
<comment type="caution">
    <text evidence="1">The sequence shown here is derived from an EMBL/GenBank/DDBJ whole genome shotgun (WGS) entry which is preliminary data.</text>
</comment>
<keyword evidence="2" id="KW-1185">Reference proteome</keyword>
<evidence type="ECO:0000313" key="2">
    <source>
        <dbReference type="Proteomes" id="UP000316628"/>
    </source>
</evidence>
<reference evidence="1 2" key="1">
    <citation type="submission" date="2019-06" db="EMBL/GenBank/DDBJ databases">
        <title>Sequencing the genomes of 1000 actinobacteria strains.</title>
        <authorList>
            <person name="Klenk H.-P."/>
        </authorList>
    </citation>
    <scope>NUCLEOTIDE SEQUENCE [LARGE SCALE GENOMIC DNA]</scope>
    <source>
        <strain evidence="1 2">DSM 45456</strain>
    </source>
</reference>